<feature type="coiled-coil region" evidence="1">
    <location>
        <begin position="88"/>
        <end position="205"/>
    </location>
</feature>
<feature type="region of interest" description="Disordered" evidence="2">
    <location>
        <begin position="236"/>
        <end position="314"/>
    </location>
</feature>
<dbReference type="AlphaFoldDB" id="A0AAD1UDD4"/>
<feature type="compositionally biased region" description="Basic residues" evidence="2">
    <location>
        <begin position="236"/>
        <end position="246"/>
    </location>
</feature>
<protein>
    <submittedName>
        <fullName evidence="3">Uncharacterized protein</fullName>
    </submittedName>
</protein>
<feature type="compositionally biased region" description="Basic residues" evidence="2">
    <location>
        <begin position="266"/>
        <end position="289"/>
    </location>
</feature>
<keyword evidence="4" id="KW-1185">Reference proteome</keyword>
<keyword evidence="1" id="KW-0175">Coiled coil</keyword>
<sequence>MSKPKNKSFELCRDDLKAIREFLSMGGDLRDLISSKLSYKKTKKLEDEYKRKANSAFKEIFRDSSNIKHKPKGGSKYMFLYEQTCKQVEALKRALNGSQHRNEILEDEINKLRLKEAEYNSQNKDNEISEIYKNTENIIQQEVSKYEQKFHMKEEECARLKQILYTKEDIIRKISVAYEQSKADEDSFQDQLDHYKSQISELEKMTPDALMAENMNLKEQNKQLIITLIDYFTKPRSRKRSKRKKNTFSGTLMNINKLRKSAQEHSRRRLSRRKKGSQRKSSSKKRSHKDRVNLSHLNHRNQFIDLPDTKRTPLNSIKNMSKKRILMKTYKNPSSTTYQSYDPCLLNSTMNQEILHSGFSKSPKNLQNPLQAHHHSVKTPQDPQSTPFSLPSKPRATTTHLSHPPLRREAQIPT</sequence>
<dbReference type="Proteomes" id="UP001295684">
    <property type="component" value="Unassembled WGS sequence"/>
</dbReference>
<evidence type="ECO:0000313" key="4">
    <source>
        <dbReference type="Proteomes" id="UP001295684"/>
    </source>
</evidence>
<reference evidence="3" key="1">
    <citation type="submission" date="2023-07" db="EMBL/GenBank/DDBJ databases">
        <authorList>
            <consortium name="AG Swart"/>
            <person name="Singh M."/>
            <person name="Singh A."/>
            <person name="Seah K."/>
            <person name="Emmerich C."/>
        </authorList>
    </citation>
    <scope>NUCLEOTIDE SEQUENCE</scope>
    <source>
        <strain evidence="3">DP1</strain>
    </source>
</reference>
<dbReference type="EMBL" id="CAMPGE010007865">
    <property type="protein sequence ID" value="CAI2366782.1"/>
    <property type="molecule type" value="Genomic_DNA"/>
</dbReference>
<feature type="compositionally biased region" description="Polar residues" evidence="2">
    <location>
        <begin position="378"/>
        <end position="401"/>
    </location>
</feature>
<proteinExistence type="predicted"/>
<accession>A0AAD1UDD4</accession>
<evidence type="ECO:0000256" key="1">
    <source>
        <dbReference type="SAM" id="Coils"/>
    </source>
</evidence>
<organism evidence="3 4">
    <name type="scientific">Euplotes crassus</name>
    <dbReference type="NCBI Taxonomy" id="5936"/>
    <lineage>
        <taxon>Eukaryota</taxon>
        <taxon>Sar</taxon>
        <taxon>Alveolata</taxon>
        <taxon>Ciliophora</taxon>
        <taxon>Intramacronucleata</taxon>
        <taxon>Spirotrichea</taxon>
        <taxon>Hypotrichia</taxon>
        <taxon>Euplotida</taxon>
        <taxon>Euplotidae</taxon>
        <taxon>Moneuplotes</taxon>
    </lineage>
</organism>
<name>A0AAD1UDD4_EUPCR</name>
<gene>
    <name evidence="3" type="ORF">ECRASSUSDP1_LOCUS8056</name>
</gene>
<evidence type="ECO:0000313" key="3">
    <source>
        <dbReference type="EMBL" id="CAI2366782.1"/>
    </source>
</evidence>
<feature type="region of interest" description="Disordered" evidence="2">
    <location>
        <begin position="359"/>
        <end position="414"/>
    </location>
</feature>
<comment type="caution">
    <text evidence="3">The sequence shown here is derived from an EMBL/GenBank/DDBJ whole genome shotgun (WGS) entry which is preliminary data.</text>
</comment>
<feature type="compositionally biased region" description="Polar residues" evidence="2">
    <location>
        <begin position="359"/>
        <end position="370"/>
    </location>
</feature>
<evidence type="ECO:0000256" key="2">
    <source>
        <dbReference type="SAM" id="MobiDB-lite"/>
    </source>
</evidence>